<dbReference type="Pfam" id="PF13462">
    <property type="entry name" value="Thioredoxin_4"/>
    <property type="match status" value="1"/>
</dbReference>
<sequence length="471" mass="52609">MWIILLMLLAVSPAARVEEVAAKIDGQAIPLAEIDTPSRAKIVRLHQALTDEAARALDRLIDRQLQASSEAKFPSPKPVTDEAIRAFRASRPEDFEGPFAPLETKRNPAAEWPAIRLYLTQKALESVQAEARRRLRAGHAIKVWLPDGPELEQPLSPIRTVALVDDTPITAEMLEQATALRLYRLRKEIYLERQRCLETSVENRLLSEEARRLGIPIEDLLAKMTRDTTVGTKELNASIESERAAGRPVSDPDRARQYLAFRKAYTRRAALVKKLRDSARIEILLEEPSLPRLPMIELNAPILGALDGPRLIAYTNYRCTPCRAAHREIDRILAAQRNVRVVFRDFIPVYDPVADEAARLSRCADRLGAFGRVRSELLGRNPPAFGEAWYTDDALRTLASRLDIDSDALVQCLSSPELGEAIEQDTAEAHELGFEEAPSFVVQGIPLSGMQSAKSLAGILRNQRYPGRLSD</sequence>
<dbReference type="SUPFAM" id="SSF109998">
    <property type="entry name" value="Triger factor/SurA peptide-binding domain-like"/>
    <property type="match status" value="1"/>
</dbReference>
<feature type="domain" description="Thioredoxin-like fold" evidence="2">
    <location>
        <begin position="302"/>
        <end position="460"/>
    </location>
</feature>
<feature type="signal peptide" evidence="1">
    <location>
        <begin position="1"/>
        <end position="17"/>
    </location>
</feature>
<accession>A0ABN8X812</accession>
<proteinExistence type="predicted"/>
<dbReference type="GO" id="GO:0016853">
    <property type="term" value="F:isomerase activity"/>
    <property type="evidence" value="ECO:0007669"/>
    <property type="project" value="UniProtKB-KW"/>
</dbReference>
<evidence type="ECO:0000313" key="4">
    <source>
        <dbReference type="Proteomes" id="UP001162030"/>
    </source>
</evidence>
<evidence type="ECO:0000259" key="2">
    <source>
        <dbReference type="Pfam" id="PF13462"/>
    </source>
</evidence>
<protein>
    <submittedName>
        <fullName evidence="3">Protein-disulfide isomerase</fullName>
    </submittedName>
</protein>
<dbReference type="Proteomes" id="UP001162030">
    <property type="component" value="Chromosome"/>
</dbReference>
<dbReference type="InterPro" id="IPR012336">
    <property type="entry name" value="Thioredoxin-like_fold"/>
</dbReference>
<gene>
    <name evidence="3" type="ORF">MSZNOR_3176</name>
</gene>
<keyword evidence="1" id="KW-0732">Signal</keyword>
<keyword evidence="3" id="KW-0413">Isomerase</keyword>
<dbReference type="InterPro" id="IPR036249">
    <property type="entry name" value="Thioredoxin-like_sf"/>
</dbReference>
<dbReference type="SUPFAM" id="SSF52833">
    <property type="entry name" value="Thioredoxin-like"/>
    <property type="match status" value="1"/>
</dbReference>
<dbReference type="RefSeq" id="WP_317963296.1">
    <property type="nucleotide sequence ID" value="NZ_OX458333.1"/>
</dbReference>
<name>A0ABN8X812_9GAMM</name>
<evidence type="ECO:0000256" key="1">
    <source>
        <dbReference type="SAM" id="SignalP"/>
    </source>
</evidence>
<reference evidence="3 4" key="1">
    <citation type="submission" date="2023-03" db="EMBL/GenBank/DDBJ databases">
        <authorList>
            <person name="Pearce D."/>
        </authorList>
    </citation>
    <scope>NUCLEOTIDE SEQUENCE [LARGE SCALE GENOMIC DNA]</scope>
    <source>
        <strain evidence="3">Msz</strain>
    </source>
</reference>
<keyword evidence="4" id="KW-1185">Reference proteome</keyword>
<dbReference type="InterPro" id="IPR027304">
    <property type="entry name" value="Trigger_fact/SurA_dom_sf"/>
</dbReference>
<organism evidence="3 4">
    <name type="scientific">Methylocaldum szegediense</name>
    <dbReference type="NCBI Taxonomy" id="73780"/>
    <lineage>
        <taxon>Bacteria</taxon>
        <taxon>Pseudomonadati</taxon>
        <taxon>Pseudomonadota</taxon>
        <taxon>Gammaproteobacteria</taxon>
        <taxon>Methylococcales</taxon>
        <taxon>Methylococcaceae</taxon>
        <taxon>Methylocaldum</taxon>
    </lineage>
</organism>
<dbReference type="EMBL" id="OX458333">
    <property type="protein sequence ID" value="CAI8887486.1"/>
    <property type="molecule type" value="Genomic_DNA"/>
</dbReference>
<evidence type="ECO:0000313" key="3">
    <source>
        <dbReference type="EMBL" id="CAI8887486.1"/>
    </source>
</evidence>
<dbReference type="Gene3D" id="3.40.30.10">
    <property type="entry name" value="Glutaredoxin"/>
    <property type="match status" value="1"/>
</dbReference>
<feature type="chain" id="PRO_5045314616" evidence="1">
    <location>
        <begin position="18"/>
        <end position="471"/>
    </location>
</feature>